<dbReference type="EMBL" id="LAZR01009997">
    <property type="protein sequence ID" value="KKM69407.1"/>
    <property type="molecule type" value="Genomic_DNA"/>
</dbReference>
<sequence>MFEDLVTIPKKAKQIVCKYCGSKDIETTESILSVIQPFFKQYRQFVRCYTCNCTYYINSTILNSQSKKSSGAKE</sequence>
<evidence type="ECO:0000313" key="1">
    <source>
        <dbReference type="EMBL" id="KKM69407.1"/>
    </source>
</evidence>
<reference evidence="1" key="1">
    <citation type="journal article" date="2015" name="Nature">
        <title>Complex archaea that bridge the gap between prokaryotes and eukaryotes.</title>
        <authorList>
            <person name="Spang A."/>
            <person name="Saw J.H."/>
            <person name="Jorgensen S.L."/>
            <person name="Zaremba-Niedzwiedzka K."/>
            <person name="Martijn J."/>
            <person name="Lind A.E."/>
            <person name="van Eijk R."/>
            <person name="Schleper C."/>
            <person name="Guy L."/>
            <person name="Ettema T.J."/>
        </authorList>
    </citation>
    <scope>NUCLEOTIDE SEQUENCE</scope>
</reference>
<proteinExistence type="predicted"/>
<protein>
    <submittedName>
        <fullName evidence="1">Uncharacterized protein</fullName>
    </submittedName>
</protein>
<name>A0A0F9MJM2_9ZZZZ</name>
<comment type="caution">
    <text evidence="1">The sequence shown here is derived from an EMBL/GenBank/DDBJ whole genome shotgun (WGS) entry which is preliminary data.</text>
</comment>
<gene>
    <name evidence="1" type="ORF">LCGC14_1451100</name>
</gene>
<organism evidence="1">
    <name type="scientific">marine sediment metagenome</name>
    <dbReference type="NCBI Taxonomy" id="412755"/>
    <lineage>
        <taxon>unclassified sequences</taxon>
        <taxon>metagenomes</taxon>
        <taxon>ecological metagenomes</taxon>
    </lineage>
</organism>
<dbReference type="AlphaFoldDB" id="A0A0F9MJM2"/>
<accession>A0A0F9MJM2</accession>